<proteinExistence type="predicted"/>
<feature type="region of interest" description="Disordered" evidence="1">
    <location>
        <begin position="1"/>
        <end position="47"/>
    </location>
</feature>
<sequence>MSEQQREQEPEHGPVADQREDGVVIEPGAELDRDLARQGLEDEGDRA</sequence>
<comment type="caution">
    <text evidence="2">The sequence shown here is derived from an EMBL/GenBank/DDBJ whole genome shotgun (WGS) entry which is preliminary data.</text>
</comment>
<name>A0A6N8GPR2_9MICC</name>
<reference evidence="2 3" key="1">
    <citation type="submission" date="2019-12" db="EMBL/GenBank/DDBJ databases">
        <authorList>
            <person name="Shi Y."/>
        </authorList>
    </citation>
    <scope>NUCLEOTIDE SEQUENCE [LARGE SCALE GENOMIC DNA]</scope>
    <source>
        <strain evidence="2 3">JCM 17929</strain>
    </source>
</reference>
<dbReference type="EMBL" id="WOGU01000006">
    <property type="protein sequence ID" value="MUN63273.1"/>
    <property type="molecule type" value="Genomic_DNA"/>
</dbReference>
<organism evidence="2 3">
    <name type="scientific">Kocuria sediminis</name>
    <dbReference type="NCBI Taxonomy" id="1038857"/>
    <lineage>
        <taxon>Bacteria</taxon>
        <taxon>Bacillati</taxon>
        <taxon>Actinomycetota</taxon>
        <taxon>Actinomycetes</taxon>
        <taxon>Micrococcales</taxon>
        <taxon>Micrococcaceae</taxon>
        <taxon>Kocuria</taxon>
    </lineage>
</organism>
<evidence type="ECO:0000256" key="1">
    <source>
        <dbReference type="SAM" id="MobiDB-lite"/>
    </source>
</evidence>
<keyword evidence="3" id="KW-1185">Reference proteome</keyword>
<gene>
    <name evidence="2" type="ORF">GMA12_09005</name>
</gene>
<feature type="compositionally biased region" description="Basic and acidic residues" evidence="1">
    <location>
        <begin position="30"/>
        <end position="47"/>
    </location>
</feature>
<dbReference type="Proteomes" id="UP000436989">
    <property type="component" value="Unassembled WGS sequence"/>
</dbReference>
<dbReference type="RefSeq" id="WP_156269175.1">
    <property type="nucleotide sequence ID" value="NZ_WOGU01000006.1"/>
</dbReference>
<accession>A0A6N8GPR2</accession>
<dbReference type="AlphaFoldDB" id="A0A6N8GPR2"/>
<feature type="compositionally biased region" description="Basic and acidic residues" evidence="1">
    <location>
        <begin position="1"/>
        <end position="22"/>
    </location>
</feature>
<evidence type="ECO:0000313" key="2">
    <source>
        <dbReference type="EMBL" id="MUN63273.1"/>
    </source>
</evidence>
<protein>
    <submittedName>
        <fullName evidence="2">Uncharacterized protein</fullName>
    </submittedName>
</protein>
<evidence type="ECO:0000313" key="3">
    <source>
        <dbReference type="Proteomes" id="UP000436989"/>
    </source>
</evidence>